<gene>
    <name evidence="3" type="ORF">PHJA_002270800</name>
</gene>
<feature type="region of interest" description="Disordered" evidence="1">
    <location>
        <begin position="201"/>
        <end position="249"/>
    </location>
</feature>
<feature type="signal peptide" evidence="2">
    <location>
        <begin position="1"/>
        <end position="22"/>
    </location>
</feature>
<evidence type="ECO:0000256" key="1">
    <source>
        <dbReference type="SAM" id="MobiDB-lite"/>
    </source>
</evidence>
<protein>
    <submittedName>
        <fullName evidence="3">Protein e6</fullName>
    </submittedName>
</protein>
<proteinExistence type="predicted"/>
<reference evidence="3" key="1">
    <citation type="submission" date="2020-07" db="EMBL/GenBank/DDBJ databases">
        <title>Ethylene signaling mediates host invasion by parasitic plants.</title>
        <authorList>
            <person name="Yoshida S."/>
        </authorList>
    </citation>
    <scope>NUCLEOTIDE SEQUENCE</scope>
    <source>
        <strain evidence="3">Okayama</strain>
    </source>
</reference>
<keyword evidence="2" id="KW-0732">Signal</keyword>
<feature type="compositionally biased region" description="Low complexity" evidence="1">
    <location>
        <begin position="45"/>
        <end position="65"/>
    </location>
</feature>
<dbReference type="EMBL" id="BMAC01000670">
    <property type="protein sequence ID" value="GFQ01269.1"/>
    <property type="molecule type" value="Genomic_DNA"/>
</dbReference>
<dbReference type="OrthoDB" id="1306371at2759"/>
<feature type="compositionally biased region" description="Polar residues" evidence="1">
    <location>
        <begin position="232"/>
        <end position="249"/>
    </location>
</feature>
<dbReference type="PANTHER" id="PTHR35274:SF2">
    <property type="entry name" value="E6-LIKE PROTEIN"/>
    <property type="match status" value="1"/>
</dbReference>
<dbReference type="InterPro" id="IPR040290">
    <property type="entry name" value="Prot_E6-like"/>
</dbReference>
<evidence type="ECO:0000313" key="4">
    <source>
        <dbReference type="Proteomes" id="UP000653305"/>
    </source>
</evidence>
<sequence>MALFAKQFSIFILLISLLSSHARESQYFNKASATTNDDVVSYSKQPETSPQQEQPETSPQQGQPEFLPDNEYGHGLYGHESGRLPPSATTTAAATFKHLPRNYNPVAYVTEPEDINDSATFTDDKKSFTANPENKNNFYGGAQNYYITPQEKEPEYRNSYYNGGSSFNSGANSFEPQGMSDTRWLENGKYYYDIEAEKYNSNHPYESLKRSSARNEYGNGENGYEIDGGKNGYQSQYEFQNEENNNWRP</sequence>
<feature type="chain" id="PRO_5032293196" evidence="2">
    <location>
        <begin position="23"/>
        <end position="249"/>
    </location>
</feature>
<evidence type="ECO:0000313" key="3">
    <source>
        <dbReference type="EMBL" id="GFQ01269.1"/>
    </source>
</evidence>
<dbReference type="PANTHER" id="PTHR35274">
    <property type="entry name" value="E6-LIKE PROTEIN"/>
    <property type="match status" value="1"/>
</dbReference>
<dbReference type="AlphaFoldDB" id="A0A830CUG7"/>
<name>A0A830CUG7_9LAMI</name>
<keyword evidence="4" id="KW-1185">Reference proteome</keyword>
<comment type="caution">
    <text evidence="3">The sequence shown here is derived from an EMBL/GenBank/DDBJ whole genome shotgun (WGS) entry which is preliminary data.</text>
</comment>
<feature type="region of interest" description="Disordered" evidence="1">
    <location>
        <begin position="38"/>
        <end position="88"/>
    </location>
</feature>
<accession>A0A830CUG7</accession>
<dbReference type="Proteomes" id="UP000653305">
    <property type="component" value="Unassembled WGS sequence"/>
</dbReference>
<organism evidence="3 4">
    <name type="scientific">Phtheirospermum japonicum</name>
    <dbReference type="NCBI Taxonomy" id="374723"/>
    <lineage>
        <taxon>Eukaryota</taxon>
        <taxon>Viridiplantae</taxon>
        <taxon>Streptophyta</taxon>
        <taxon>Embryophyta</taxon>
        <taxon>Tracheophyta</taxon>
        <taxon>Spermatophyta</taxon>
        <taxon>Magnoliopsida</taxon>
        <taxon>eudicotyledons</taxon>
        <taxon>Gunneridae</taxon>
        <taxon>Pentapetalae</taxon>
        <taxon>asterids</taxon>
        <taxon>lamiids</taxon>
        <taxon>Lamiales</taxon>
        <taxon>Orobanchaceae</taxon>
        <taxon>Orobanchaceae incertae sedis</taxon>
        <taxon>Phtheirospermum</taxon>
    </lineage>
</organism>
<evidence type="ECO:0000256" key="2">
    <source>
        <dbReference type="SAM" id="SignalP"/>
    </source>
</evidence>